<proteinExistence type="predicted"/>
<evidence type="ECO:0000313" key="3">
    <source>
        <dbReference type="EMBL" id="MBR0668053.1"/>
    </source>
</evidence>
<dbReference type="EMBL" id="JAAGBB010000047">
    <property type="protein sequence ID" value="MBR0668053.1"/>
    <property type="molecule type" value="Genomic_DNA"/>
</dbReference>
<gene>
    <name evidence="3" type="ORF">GXW71_27110</name>
</gene>
<evidence type="ECO:0000256" key="1">
    <source>
        <dbReference type="SAM" id="MobiDB-lite"/>
    </source>
</evidence>
<evidence type="ECO:0000256" key="2">
    <source>
        <dbReference type="SAM" id="SignalP"/>
    </source>
</evidence>
<comment type="caution">
    <text evidence="3">The sequence shown here is derived from an EMBL/GenBank/DDBJ whole genome shotgun (WGS) entry which is preliminary data.</text>
</comment>
<feature type="chain" id="PRO_5046778553" evidence="2">
    <location>
        <begin position="21"/>
        <end position="105"/>
    </location>
</feature>
<keyword evidence="4" id="KW-1185">Reference proteome</keyword>
<name>A0ABS5F665_9PROT</name>
<accession>A0ABS5F665</accession>
<reference evidence="4" key="1">
    <citation type="journal article" date="2021" name="Syst. Appl. Microbiol.">
        <title>Roseomonas hellenica sp. nov., isolated from roots of wild-growing Alkanna tinctoria.</title>
        <authorList>
            <person name="Rat A."/>
            <person name="Naranjo H.D."/>
            <person name="Lebbe L."/>
            <person name="Cnockaert M."/>
            <person name="Krigas N."/>
            <person name="Grigoriadou K."/>
            <person name="Maloupa E."/>
            <person name="Willems A."/>
        </authorList>
    </citation>
    <scope>NUCLEOTIDE SEQUENCE [LARGE SCALE GENOMIC DNA]</scope>
    <source>
        <strain evidence="4">LMG 31523</strain>
    </source>
</reference>
<dbReference type="Proteomes" id="UP001196870">
    <property type="component" value="Unassembled WGS sequence"/>
</dbReference>
<evidence type="ECO:0000313" key="4">
    <source>
        <dbReference type="Proteomes" id="UP001196870"/>
    </source>
</evidence>
<feature type="region of interest" description="Disordered" evidence="1">
    <location>
        <begin position="18"/>
        <end position="105"/>
    </location>
</feature>
<organism evidence="3 4">
    <name type="scientific">Plastoroseomonas hellenica</name>
    <dbReference type="NCBI Taxonomy" id="2687306"/>
    <lineage>
        <taxon>Bacteria</taxon>
        <taxon>Pseudomonadati</taxon>
        <taxon>Pseudomonadota</taxon>
        <taxon>Alphaproteobacteria</taxon>
        <taxon>Acetobacterales</taxon>
        <taxon>Acetobacteraceae</taxon>
        <taxon>Plastoroseomonas</taxon>
    </lineage>
</organism>
<feature type="signal peptide" evidence="2">
    <location>
        <begin position="1"/>
        <end position="20"/>
    </location>
</feature>
<sequence>MRRPIIGLMGLVLFALPGAAQTPPDAGGRQPGQPGARDDGPAAQAPRTQNPQEVNRGTDGSAAGHQQPGATGITPQGMLGTATAGERQPHAQPGGDPPQSSPPPR</sequence>
<dbReference type="RefSeq" id="WP_211855831.1">
    <property type="nucleotide sequence ID" value="NZ_JAAGBB010000047.1"/>
</dbReference>
<feature type="compositionally biased region" description="Polar residues" evidence="1">
    <location>
        <begin position="46"/>
        <end position="55"/>
    </location>
</feature>
<feature type="compositionally biased region" description="Pro residues" evidence="1">
    <location>
        <begin position="95"/>
        <end position="105"/>
    </location>
</feature>
<protein>
    <submittedName>
        <fullName evidence="3">Uncharacterized protein</fullName>
    </submittedName>
</protein>
<keyword evidence="2" id="KW-0732">Signal</keyword>